<dbReference type="GO" id="GO:0016985">
    <property type="term" value="F:mannan endo-1,4-beta-mannosidase activity"/>
    <property type="evidence" value="ECO:0007669"/>
    <property type="project" value="TreeGrafter"/>
</dbReference>
<evidence type="ECO:0000259" key="5">
    <source>
        <dbReference type="Pfam" id="PF26410"/>
    </source>
</evidence>
<dbReference type="InterPro" id="IPR017853">
    <property type="entry name" value="GH"/>
</dbReference>
<keyword evidence="4" id="KW-0326">Glycosidase</keyword>
<evidence type="ECO:0000256" key="4">
    <source>
        <dbReference type="ARBA" id="ARBA00023295"/>
    </source>
</evidence>
<evidence type="ECO:0000313" key="6">
    <source>
        <dbReference type="EMBL" id="SNR51228.1"/>
    </source>
</evidence>
<protein>
    <recommendedName>
        <fullName evidence="2">mannan endo-1,4-beta-mannosidase</fullName>
        <ecNumber evidence="2">3.2.1.78</ecNumber>
    </recommendedName>
</protein>
<dbReference type="GO" id="GO:0009341">
    <property type="term" value="C:beta-galactosidase complex"/>
    <property type="evidence" value="ECO:0007669"/>
    <property type="project" value="InterPro"/>
</dbReference>
<evidence type="ECO:0000256" key="3">
    <source>
        <dbReference type="ARBA" id="ARBA00022801"/>
    </source>
</evidence>
<comment type="catalytic activity">
    <reaction evidence="1">
        <text>Random hydrolysis of (1-&gt;4)-beta-D-mannosidic linkages in mannans, galactomannans and glucomannans.</text>
        <dbReference type="EC" id="3.2.1.78"/>
    </reaction>
</comment>
<reference evidence="6 7" key="1">
    <citation type="submission" date="2017-06" db="EMBL/GenBank/DDBJ databases">
        <authorList>
            <person name="Kim H.J."/>
            <person name="Triplett B.A."/>
        </authorList>
    </citation>
    <scope>NUCLEOTIDE SEQUENCE [LARGE SCALE GENOMIC DNA]</scope>
    <source>
        <strain evidence="6 7">DSM 29150</strain>
    </source>
</reference>
<evidence type="ECO:0000313" key="7">
    <source>
        <dbReference type="Proteomes" id="UP000198384"/>
    </source>
</evidence>
<dbReference type="InterPro" id="IPR045053">
    <property type="entry name" value="MAN-like"/>
</dbReference>
<dbReference type="PANTHER" id="PTHR31451">
    <property type="match status" value="1"/>
</dbReference>
<organism evidence="6 7">
    <name type="scientific">Lutibacter agarilyticus</name>
    <dbReference type="NCBI Taxonomy" id="1109740"/>
    <lineage>
        <taxon>Bacteria</taxon>
        <taxon>Pseudomonadati</taxon>
        <taxon>Bacteroidota</taxon>
        <taxon>Flavobacteriia</taxon>
        <taxon>Flavobacteriales</taxon>
        <taxon>Flavobacteriaceae</taxon>
        <taxon>Lutibacter</taxon>
    </lineage>
</organism>
<dbReference type="SUPFAM" id="SSF51445">
    <property type="entry name" value="(Trans)glycosidases"/>
    <property type="match status" value="1"/>
</dbReference>
<dbReference type="Proteomes" id="UP000198384">
    <property type="component" value="Unassembled WGS sequence"/>
</dbReference>
<keyword evidence="3" id="KW-0378">Hydrolase</keyword>
<gene>
    <name evidence="6" type="ORF">SAMN06265371_104157</name>
</gene>
<dbReference type="EC" id="3.2.1.78" evidence="2"/>
<dbReference type="RefSeq" id="WP_089381270.1">
    <property type="nucleotide sequence ID" value="NZ_FZNT01000004.1"/>
</dbReference>
<name>A0A238WXM1_9FLAO</name>
<dbReference type="EMBL" id="FZNT01000004">
    <property type="protein sequence ID" value="SNR51228.1"/>
    <property type="molecule type" value="Genomic_DNA"/>
</dbReference>
<dbReference type="PANTHER" id="PTHR31451:SF40">
    <property type="entry name" value="GLYCOSIDE HYDROLASE FAMILY 5 DOMAIN-CONTAINING PROTEIN"/>
    <property type="match status" value="1"/>
</dbReference>
<dbReference type="AlphaFoldDB" id="A0A238WXM1"/>
<keyword evidence="7" id="KW-1185">Reference proteome</keyword>
<dbReference type="PROSITE" id="PS51257">
    <property type="entry name" value="PROKAR_LIPOPROTEIN"/>
    <property type="match status" value="1"/>
</dbReference>
<dbReference type="Pfam" id="PF26410">
    <property type="entry name" value="GH5_mannosidase"/>
    <property type="match status" value="1"/>
</dbReference>
<dbReference type="Gene3D" id="3.20.20.80">
    <property type="entry name" value="Glycosidases"/>
    <property type="match status" value="1"/>
</dbReference>
<accession>A0A238WXM1</accession>
<dbReference type="InterPro" id="IPR001547">
    <property type="entry name" value="Glyco_hydro_5"/>
</dbReference>
<sequence>MNIKQFILSFLIAIVFISCNQKSQPNFVKVADNNFKINNENYSFIGSNYWQGMNLGAPKSGDRDRLVRELNEMQSLGITNLRVLAAIEADEEMKYCIHPALQTAPGVYNEDIWEGLDFLLDEMKKRNMKAVMVLGNFWTWSGGFPQYLKWVHNDTIPFPQDPAYSWQNFTDYSKQFYVNEKAQEMMNNHIKKVINRKNSITGTRYKDDPTIMSWQLANEPRGYDMPNEFRKWTVKTAAFIKKLDNNHLVCLGTEGNTSGKTAGVDALLDNDNPNIDYITMHIWAQNWGWFNPTQGEEAFTDALKKVDAYWNDHLVVAEKLNKPIVLEEFGIARDSSSYNPKATTVWRDRFYTHLFSKVTTSIKEGKYVKGLNFWTYSGEGRPPRPGQFWEKGDVFLGDPPHELQGWYGVYSTDLRTLELVKKYSDKIK</sequence>
<feature type="domain" description="Glycoside hydrolase family 5" evidence="5">
    <location>
        <begin position="26"/>
        <end position="427"/>
    </location>
</feature>
<evidence type="ECO:0000256" key="1">
    <source>
        <dbReference type="ARBA" id="ARBA00001678"/>
    </source>
</evidence>
<evidence type="ECO:0000256" key="2">
    <source>
        <dbReference type="ARBA" id="ARBA00012706"/>
    </source>
</evidence>
<proteinExistence type="predicted"/>
<dbReference type="GO" id="GO:0004565">
    <property type="term" value="F:beta-galactosidase activity"/>
    <property type="evidence" value="ECO:0007669"/>
    <property type="project" value="InterPro"/>
</dbReference>
<dbReference type="OrthoDB" id="9801493at2"/>
<dbReference type="GO" id="GO:0005975">
    <property type="term" value="P:carbohydrate metabolic process"/>
    <property type="evidence" value="ECO:0007669"/>
    <property type="project" value="InterPro"/>
</dbReference>